<evidence type="ECO:0000259" key="4">
    <source>
        <dbReference type="Pfam" id="PF00248"/>
    </source>
</evidence>
<name>F1YTD6_9PROT</name>
<dbReference type="EMBL" id="AEUP01000023">
    <property type="protein sequence ID" value="EGE48160.1"/>
    <property type="molecule type" value="Genomic_DNA"/>
</dbReference>
<dbReference type="PANTHER" id="PTHR43638">
    <property type="entry name" value="OXIDOREDUCTASE, ALDO/KETO REDUCTASE FAMILY PROTEIN"/>
    <property type="match status" value="1"/>
</dbReference>
<gene>
    <name evidence="5" type="primary">yeaE</name>
    <name evidence="5" type="ORF">APO_1197</name>
</gene>
<dbReference type="SUPFAM" id="SSF51430">
    <property type="entry name" value="NAD(P)-linked oxidoreductase"/>
    <property type="match status" value="1"/>
</dbReference>
<evidence type="ECO:0000256" key="3">
    <source>
        <dbReference type="PIRSR" id="PIRSR000097-3"/>
    </source>
</evidence>
<dbReference type="Pfam" id="PF00248">
    <property type="entry name" value="Aldo_ket_red"/>
    <property type="match status" value="1"/>
</dbReference>
<proteinExistence type="predicted"/>
<dbReference type="AlphaFoldDB" id="F1YTD6"/>
<organism evidence="5 6">
    <name type="scientific">Acetobacter pomorum DM001</name>
    <dbReference type="NCBI Taxonomy" id="945681"/>
    <lineage>
        <taxon>Bacteria</taxon>
        <taxon>Pseudomonadati</taxon>
        <taxon>Pseudomonadota</taxon>
        <taxon>Alphaproteobacteria</taxon>
        <taxon>Acetobacterales</taxon>
        <taxon>Acetobacteraceae</taxon>
        <taxon>Acetobacter</taxon>
    </lineage>
</organism>
<evidence type="ECO:0000313" key="6">
    <source>
        <dbReference type="Proteomes" id="UP000018454"/>
    </source>
</evidence>
<evidence type="ECO:0000313" key="5">
    <source>
        <dbReference type="EMBL" id="EGE48160.1"/>
    </source>
</evidence>
<sequence length="291" mass="32225">MQRRTGAMANTVTLADGTVLPALGVGTWNMGEDPARWPEEVESLRYAVLNGVQVVDTAEMYGNGRSESVVGEAIYPYRKKVFLVTKVLPSNASSQGVAESCRKSLRRLGTDWIDLYLLHWRGGVPLGETIDAFKKLQKEGLIRYWGVSNFDTDDVYELDGCSRIGECVANQVLYNLEHRGVEYDLLKTDYRRKIVTMAYSPIGQGQELLKSPVLADIASRHSTVLGPATPAQIALAWVLRQNNVLAIPKAASHEHMKQNLAARDLELTEQDLAQLDAAFPPPTKKTPLDMI</sequence>
<comment type="caution">
    <text evidence="5">The sequence shown here is derived from an EMBL/GenBank/DDBJ whole genome shotgun (WGS) entry which is preliminary data.</text>
</comment>
<dbReference type="PANTHER" id="PTHR43638:SF3">
    <property type="entry name" value="ALDEHYDE REDUCTASE"/>
    <property type="match status" value="1"/>
</dbReference>
<feature type="site" description="Lowers pKa of active site Tyr" evidence="3">
    <location>
        <position position="86"/>
    </location>
</feature>
<evidence type="ECO:0000256" key="2">
    <source>
        <dbReference type="PIRSR" id="PIRSR000097-2"/>
    </source>
</evidence>
<accession>F1YTD6</accession>
<feature type="active site" description="Proton donor" evidence="1">
    <location>
        <position position="61"/>
    </location>
</feature>
<feature type="domain" description="NADP-dependent oxidoreductase" evidence="4">
    <location>
        <begin position="23"/>
        <end position="278"/>
    </location>
</feature>
<dbReference type="PRINTS" id="PR00069">
    <property type="entry name" value="ALDKETRDTASE"/>
</dbReference>
<dbReference type="GO" id="GO:0016491">
    <property type="term" value="F:oxidoreductase activity"/>
    <property type="evidence" value="ECO:0007669"/>
    <property type="project" value="InterPro"/>
</dbReference>
<dbReference type="Gene3D" id="3.20.20.100">
    <property type="entry name" value="NADP-dependent oxidoreductase domain"/>
    <property type="match status" value="1"/>
</dbReference>
<reference evidence="5 6" key="1">
    <citation type="journal article" date="2011" name="Science">
        <title>Drosophila microbiome modulates host developmental and metabolic homeostasis via insulin signaling.</title>
        <authorList>
            <person name="Shin S.C."/>
            <person name="Kim S.H."/>
            <person name="You H."/>
            <person name="Kim B."/>
            <person name="Kim A.C."/>
            <person name="Lee K.A."/>
            <person name="Yoon J.H."/>
            <person name="Ryu J.H."/>
            <person name="Lee W.J."/>
        </authorList>
    </citation>
    <scope>NUCLEOTIDE SEQUENCE [LARGE SCALE GENOMIC DNA]</scope>
    <source>
        <strain evidence="5 6">DM001</strain>
    </source>
</reference>
<dbReference type="InterPro" id="IPR020471">
    <property type="entry name" value="AKR"/>
</dbReference>
<dbReference type="PIRSF" id="PIRSF000097">
    <property type="entry name" value="AKR"/>
    <property type="match status" value="1"/>
</dbReference>
<dbReference type="InterPro" id="IPR036812">
    <property type="entry name" value="NAD(P)_OxRdtase_dom_sf"/>
</dbReference>
<dbReference type="CDD" id="cd19138">
    <property type="entry name" value="AKR_YeaE"/>
    <property type="match status" value="1"/>
</dbReference>
<protein>
    <recommendedName>
        <fullName evidence="4">NADP-dependent oxidoreductase domain-containing protein</fullName>
    </recommendedName>
</protein>
<feature type="binding site" evidence="2">
    <location>
        <position position="119"/>
    </location>
    <ligand>
        <name>substrate</name>
    </ligand>
</feature>
<dbReference type="InterPro" id="IPR023210">
    <property type="entry name" value="NADP_OxRdtase_dom"/>
</dbReference>
<evidence type="ECO:0000256" key="1">
    <source>
        <dbReference type="PIRSR" id="PIRSR000097-1"/>
    </source>
</evidence>
<dbReference type="Proteomes" id="UP000018454">
    <property type="component" value="Unassembled WGS sequence"/>
</dbReference>